<keyword evidence="5 11" id="KW-0963">Cytoplasm</keyword>
<keyword evidence="17" id="KW-1185">Reference proteome</keyword>
<dbReference type="Gene3D" id="1.25.40.10">
    <property type="entry name" value="Tetratricopeptide repeat domain"/>
    <property type="match status" value="3"/>
</dbReference>
<evidence type="ECO:0000256" key="7">
    <source>
        <dbReference type="ARBA" id="ARBA00022803"/>
    </source>
</evidence>
<dbReference type="FunFam" id="1.25.40.10:FF:000062">
    <property type="entry name" value="Signal recognition particle subunit SRP72"/>
    <property type="match status" value="1"/>
</dbReference>
<dbReference type="PIRSF" id="PIRSF038922">
    <property type="entry name" value="SRP72"/>
    <property type="match status" value="1"/>
</dbReference>
<dbReference type="Pfam" id="PF17004">
    <property type="entry name" value="SRP_TPR_like"/>
    <property type="match status" value="1"/>
</dbReference>
<feature type="domain" description="Signal recognition particle SRP72 subunit RNA-binding" evidence="15">
    <location>
        <begin position="533"/>
        <end position="584"/>
    </location>
</feature>
<dbReference type="GO" id="GO:0008312">
    <property type="term" value="F:7S RNA binding"/>
    <property type="evidence" value="ECO:0007669"/>
    <property type="project" value="InterPro"/>
</dbReference>
<feature type="compositionally biased region" description="Basic residues" evidence="14">
    <location>
        <begin position="548"/>
        <end position="558"/>
    </location>
</feature>
<dbReference type="Proteomes" id="UP001329430">
    <property type="component" value="Chromosome 9"/>
</dbReference>
<keyword evidence="8" id="KW-0256">Endoplasmic reticulum</keyword>
<keyword evidence="10 11" id="KW-0687">Ribonucleoprotein</keyword>
<evidence type="ECO:0000313" key="16">
    <source>
        <dbReference type="EMBL" id="KAK5639230.1"/>
    </source>
</evidence>
<protein>
    <recommendedName>
        <fullName evidence="4 11">Signal recognition particle subunit SRP72</fullName>
    </recommendedName>
</protein>
<evidence type="ECO:0000256" key="8">
    <source>
        <dbReference type="ARBA" id="ARBA00022824"/>
    </source>
</evidence>
<sequence length="649" mass="74272">MDYDKADLKEKTVSNAYLELQRLGQNGEYDRALKVTNRILQLSPQDEKAFHCKIVCLIHLSKFNEVLQLMHRQPALSKDLHFETAYCQYRLNQTEEALATIEQAEQTYRVKELKAQILYRMESFNDCLAIYRDVIKNTHDEYSDERETNLTAVVAQLQHMNIKNDMVKLRSDTYELCYNWACILIAKGRYAEAEKKLKQCEKLCRGSLEEDGASEDEIEIELALLKIQLAYVYQKQGQMKEAYQMYTAALKLKLDDIALIAVASNNIVSINKDENVFDSKKKMKAATSDGLIHKLPSAQRRQIALNNAILMYYTNNFDLCNKACERVEEAWPSISLQARITNALSLTKSNSHSKAIALLNNYDPKSNEEKLYVKLVIVHLLLTQGEQAEACKVLESMGADSYKPAIVGALITLYLGMKKKDTALKVFEKAVDWYKTNKIKADLSSMWRQAAHMHMRNGQATVAANSLEELVRSNPADQKSIAHLALAYLQFDKKMAATLIKKFPKPDKKLSQREIDALESASWITLKKAAHNKPEQSPGTPKAELNKVKSKKKRKPKLPKNYDPNVIPDPERWLPKYERSGYRKRRDRRVKEVIKGSQGTTSAQADQYDFSKIVEDTQKSPPVSSVEPSPQPKSRQKKVQQNKKKNKRR</sequence>
<dbReference type="Pfam" id="PF08492">
    <property type="entry name" value="SRP72"/>
    <property type="match status" value="1"/>
</dbReference>
<reference evidence="16 17" key="1">
    <citation type="journal article" date="2024" name="Insects">
        <title>An Improved Chromosome-Level Genome Assembly of the Firefly Pyrocoelia pectoralis.</title>
        <authorList>
            <person name="Fu X."/>
            <person name="Meyer-Rochow V.B."/>
            <person name="Ballantyne L."/>
            <person name="Zhu X."/>
        </authorList>
    </citation>
    <scope>NUCLEOTIDE SEQUENCE [LARGE SCALE GENOMIC DNA]</scope>
    <source>
        <strain evidence="16">XCY_ONT2</strain>
    </source>
</reference>
<keyword evidence="13" id="KW-0175">Coiled coil</keyword>
<evidence type="ECO:0000256" key="1">
    <source>
        <dbReference type="ARBA" id="ARBA00004240"/>
    </source>
</evidence>
<evidence type="ECO:0000256" key="10">
    <source>
        <dbReference type="ARBA" id="ARBA00023274"/>
    </source>
</evidence>
<feature type="compositionally biased region" description="Basic residues" evidence="14">
    <location>
        <begin position="634"/>
        <end position="649"/>
    </location>
</feature>
<feature type="coiled-coil region" evidence="13">
    <location>
        <begin position="183"/>
        <end position="210"/>
    </location>
</feature>
<dbReference type="PROSITE" id="PS50005">
    <property type="entry name" value="TPR"/>
    <property type="match status" value="1"/>
</dbReference>
<dbReference type="InterPro" id="IPR031545">
    <property type="entry name" value="SRP72_TPR-like"/>
</dbReference>
<dbReference type="InterPro" id="IPR026270">
    <property type="entry name" value="SRP72"/>
</dbReference>
<evidence type="ECO:0000256" key="4">
    <source>
        <dbReference type="ARBA" id="ARBA00018350"/>
    </source>
</evidence>
<dbReference type="GO" id="GO:0006614">
    <property type="term" value="P:SRP-dependent cotranslational protein targeting to membrane"/>
    <property type="evidence" value="ECO:0007669"/>
    <property type="project" value="UniProtKB-UniRule"/>
</dbReference>
<evidence type="ECO:0000256" key="12">
    <source>
        <dbReference type="PROSITE-ProRule" id="PRU00339"/>
    </source>
</evidence>
<accession>A0AAN7Z7X4</accession>
<dbReference type="AlphaFoldDB" id="A0AAN7Z7X4"/>
<evidence type="ECO:0000256" key="9">
    <source>
        <dbReference type="ARBA" id="ARBA00023135"/>
    </source>
</evidence>
<dbReference type="PANTHER" id="PTHR14094">
    <property type="entry name" value="SIGNAL RECOGNITION PARTICLE 72"/>
    <property type="match status" value="1"/>
</dbReference>
<comment type="similarity">
    <text evidence="3 11">Belongs to the SRP72 family.</text>
</comment>
<comment type="subcellular location">
    <subcellularLocation>
        <location evidence="2 11">Cytoplasm</location>
    </subcellularLocation>
    <subcellularLocation>
        <location evidence="1">Endoplasmic reticulum</location>
    </subcellularLocation>
</comment>
<dbReference type="SUPFAM" id="SSF48452">
    <property type="entry name" value="TPR-like"/>
    <property type="match status" value="1"/>
</dbReference>
<evidence type="ECO:0000313" key="17">
    <source>
        <dbReference type="Proteomes" id="UP001329430"/>
    </source>
</evidence>
<dbReference type="GO" id="GO:0005783">
    <property type="term" value="C:endoplasmic reticulum"/>
    <property type="evidence" value="ECO:0007669"/>
    <property type="project" value="UniProtKB-SubCell"/>
</dbReference>
<comment type="function">
    <text evidence="11">Component of the signal recognition particle (SRP) complex, a ribonucleoprotein complex that mediates the cotranslational targeting of secretory and membrane proteins to the endoplasmic reticulum (ER).</text>
</comment>
<dbReference type="GO" id="GO:0005786">
    <property type="term" value="C:signal recognition particle, endoplasmic reticulum targeting"/>
    <property type="evidence" value="ECO:0007669"/>
    <property type="project" value="UniProtKB-UniRule"/>
</dbReference>
<comment type="caution">
    <text evidence="16">The sequence shown here is derived from an EMBL/GenBank/DDBJ whole genome shotgun (WGS) entry which is preliminary data.</text>
</comment>
<dbReference type="InterPro" id="IPR019734">
    <property type="entry name" value="TPR_rpt"/>
</dbReference>
<keyword evidence="6" id="KW-0677">Repeat</keyword>
<feature type="compositionally biased region" description="Low complexity" evidence="14">
    <location>
        <begin position="619"/>
        <end position="628"/>
    </location>
</feature>
<evidence type="ECO:0000256" key="14">
    <source>
        <dbReference type="SAM" id="MobiDB-lite"/>
    </source>
</evidence>
<dbReference type="InterPro" id="IPR013699">
    <property type="entry name" value="Signal_recog_part_SRP72_RNA-bd"/>
</dbReference>
<dbReference type="SMART" id="SM00028">
    <property type="entry name" value="TPR"/>
    <property type="match status" value="5"/>
</dbReference>
<dbReference type="GO" id="GO:0043022">
    <property type="term" value="F:ribosome binding"/>
    <property type="evidence" value="ECO:0007669"/>
    <property type="project" value="TreeGrafter"/>
</dbReference>
<dbReference type="EMBL" id="JAVRBK010000009">
    <property type="protein sequence ID" value="KAK5639230.1"/>
    <property type="molecule type" value="Genomic_DNA"/>
</dbReference>
<evidence type="ECO:0000256" key="13">
    <source>
        <dbReference type="SAM" id="Coils"/>
    </source>
</evidence>
<proteinExistence type="inferred from homology"/>
<organism evidence="16 17">
    <name type="scientific">Pyrocoelia pectoralis</name>
    <dbReference type="NCBI Taxonomy" id="417401"/>
    <lineage>
        <taxon>Eukaryota</taxon>
        <taxon>Metazoa</taxon>
        <taxon>Ecdysozoa</taxon>
        <taxon>Arthropoda</taxon>
        <taxon>Hexapoda</taxon>
        <taxon>Insecta</taxon>
        <taxon>Pterygota</taxon>
        <taxon>Neoptera</taxon>
        <taxon>Endopterygota</taxon>
        <taxon>Coleoptera</taxon>
        <taxon>Polyphaga</taxon>
        <taxon>Elateriformia</taxon>
        <taxon>Elateroidea</taxon>
        <taxon>Lampyridae</taxon>
        <taxon>Lampyrinae</taxon>
        <taxon>Pyrocoelia</taxon>
    </lineage>
</organism>
<evidence type="ECO:0000256" key="11">
    <source>
        <dbReference type="PIRNR" id="PIRNR038922"/>
    </source>
</evidence>
<dbReference type="PANTHER" id="PTHR14094:SF9">
    <property type="entry name" value="SIGNAL RECOGNITION PARTICLE SUBUNIT SRP72"/>
    <property type="match status" value="1"/>
</dbReference>
<evidence type="ECO:0000259" key="15">
    <source>
        <dbReference type="Pfam" id="PF08492"/>
    </source>
</evidence>
<evidence type="ECO:0000256" key="6">
    <source>
        <dbReference type="ARBA" id="ARBA00022737"/>
    </source>
</evidence>
<keyword evidence="7 12" id="KW-0802">TPR repeat</keyword>
<evidence type="ECO:0000256" key="2">
    <source>
        <dbReference type="ARBA" id="ARBA00004496"/>
    </source>
</evidence>
<gene>
    <name evidence="16" type="ORF">RI129_011722</name>
</gene>
<evidence type="ECO:0000256" key="3">
    <source>
        <dbReference type="ARBA" id="ARBA00007676"/>
    </source>
</evidence>
<feature type="compositionally biased region" description="Basic and acidic residues" evidence="14">
    <location>
        <begin position="569"/>
        <end position="581"/>
    </location>
</feature>
<evidence type="ECO:0000256" key="5">
    <source>
        <dbReference type="ARBA" id="ARBA00022490"/>
    </source>
</evidence>
<keyword evidence="9 11" id="KW-0733">Signal recognition particle</keyword>
<feature type="region of interest" description="Disordered" evidence="14">
    <location>
        <begin position="529"/>
        <end position="649"/>
    </location>
</feature>
<dbReference type="InterPro" id="IPR011990">
    <property type="entry name" value="TPR-like_helical_dom_sf"/>
</dbReference>
<name>A0AAN7Z7X4_9COLE</name>
<dbReference type="Pfam" id="PF13181">
    <property type="entry name" value="TPR_8"/>
    <property type="match status" value="1"/>
</dbReference>
<feature type="repeat" description="TPR" evidence="12">
    <location>
        <begin position="223"/>
        <end position="256"/>
    </location>
</feature>